<dbReference type="InterPro" id="IPR051914">
    <property type="entry name" value="FAD-linked_OxidoTrans_Type4"/>
</dbReference>
<dbReference type="SUPFAM" id="SSF46548">
    <property type="entry name" value="alpha-helical ferredoxin"/>
    <property type="match status" value="1"/>
</dbReference>
<gene>
    <name evidence="4" type="ORF">MNBD_GAMMA25-2172</name>
</gene>
<dbReference type="PROSITE" id="PS00198">
    <property type="entry name" value="4FE4S_FER_1"/>
    <property type="match status" value="1"/>
</dbReference>
<dbReference type="Pfam" id="PF13183">
    <property type="entry name" value="Fer4_8"/>
    <property type="match status" value="1"/>
</dbReference>
<feature type="domain" description="FAD-binding PCMH-type" evidence="3">
    <location>
        <begin position="159"/>
        <end position="396"/>
    </location>
</feature>
<evidence type="ECO:0000259" key="3">
    <source>
        <dbReference type="PROSITE" id="PS51387"/>
    </source>
</evidence>
<dbReference type="InterPro" id="IPR009051">
    <property type="entry name" value="Helical_ferredxn"/>
</dbReference>
<dbReference type="Pfam" id="PF02913">
    <property type="entry name" value="FAD-oxidase_C"/>
    <property type="match status" value="2"/>
</dbReference>
<dbReference type="GO" id="GO:0016491">
    <property type="term" value="F:oxidoreductase activity"/>
    <property type="evidence" value="ECO:0007669"/>
    <property type="project" value="UniProtKB-ARBA"/>
</dbReference>
<dbReference type="PANTHER" id="PTHR42934:SF2">
    <property type="entry name" value="GLYCOLATE OXIDASE SUBUNIT GLCD"/>
    <property type="match status" value="1"/>
</dbReference>
<dbReference type="Pfam" id="PF11880">
    <property type="entry name" value="DUF3400"/>
    <property type="match status" value="1"/>
</dbReference>
<accession>A0A3B1C4C5</accession>
<dbReference type="Pfam" id="PF01565">
    <property type="entry name" value="FAD_binding_4"/>
    <property type="match status" value="1"/>
</dbReference>
<dbReference type="Gene3D" id="1.10.1060.10">
    <property type="entry name" value="Alpha-helical ferredoxin"/>
    <property type="match status" value="1"/>
</dbReference>
<evidence type="ECO:0000256" key="1">
    <source>
        <dbReference type="ARBA" id="ARBA00022630"/>
    </source>
</evidence>
<dbReference type="InterPro" id="IPR036318">
    <property type="entry name" value="FAD-bd_PCMH-like_sf"/>
</dbReference>
<dbReference type="InterPro" id="IPR017900">
    <property type="entry name" value="4Fe4S_Fe_S_CS"/>
</dbReference>
<keyword evidence="1" id="KW-0285">Flavoprotein</keyword>
<dbReference type="InterPro" id="IPR004017">
    <property type="entry name" value="Cys_rich_dom"/>
</dbReference>
<reference evidence="4" key="1">
    <citation type="submission" date="2018-06" db="EMBL/GenBank/DDBJ databases">
        <authorList>
            <person name="Zhirakovskaya E."/>
        </authorList>
    </citation>
    <scope>NUCLEOTIDE SEQUENCE</scope>
</reference>
<dbReference type="InterPro" id="IPR004113">
    <property type="entry name" value="FAD-bd_oxidored_4_C"/>
</dbReference>
<dbReference type="SUPFAM" id="SSF56176">
    <property type="entry name" value="FAD-binding/transporter-associated domain-like"/>
    <property type="match status" value="1"/>
</dbReference>
<dbReference type="InterPro" id="IPR016164">
    <property type="entry name" value="FAD-linked_Oxase-like_C"/>
</dbReference>
<dbReference type="GO" id="GO:0051536">
    <property type="term" value="F:iron-sulfur cluster binding"/>
    <property type="evidence" value="ECO:0007669"/>
    <property type="project" value="InterPro"/>
</dbReference>
<dbReference type="Pfam" id="PF12447">
    <property type="entry name" value="DUF3683"/>
    <property type="match status" value="1"/>
</dbReference>
<dbReference type="InterPro" id="IPR022153">
    <property type="entry name" value="DUF3683"/>
</dbReference>
<sequence length="1292" mass="144499">MTTRIREIPYNYTSFSDREIVIRFLGKEMWGTLNTLRGERVTGRSARMLFEILGDMWVITRNPFIQDDLLTNHKRRAALIGALRHRLTQVEARANNNELALKLSGRTRGAVNKFEAWFPEQLRLRNKVFKGLSKITHVDNICFDGLARVSHVTDASDWRVEYPLVVINPDSEAEIQKIVAACLKMGVQMIPRGGGTGYTGGAVPLNQNSAVINTEKLEALSSVEHRQLSIAGGESRSVAVIRAEAGVVTRRVSDSAELSGYMFAVDPTSQDASCIGGNIAMNAGGKKAVLWGTTLDNLLSWRMVMPDGRWLEVERLEHNLGKIHLQEQVHFRLQYFQANGRKMDGEAKILTIPGNELRKFGLGKDVTNKFLGGLPGVQKEGCDGIITSAVFILHRMPQHIRTVCLEFYSSDLSRAVPAIVESKDYLDGLNEIQLAGMEHLDERYVRAVNYTPKVARRDLPKMVLLIDVAGDDEDKVAQAASEVVRLSAARGAEGFIAVSAEARKHFWLDRARTAAIAAHTNAFKVNEDVVIPLPRLNDYNNGIERINIELSTHNKLDIINRLLSYFSSDMPEQTTLVAGEAPAEKSSDESRVIFNAKIEAARSLLETVRTRWQAIMSSLDEVAQEQSSLLHDELGQDLAKIEMQAGDTFFNLLQRRVLRISFRKSIERPLKDIFAGQEMETLRQRLDAIHAEVRSSRLFVATHMHAGDGNVHTNIPVNSNDYLMMQEADKIVEQVMKLAEELGGVISGEHGIGITKMRFLDADTVAAFTEYKNKVDPQHFFNPGKLLAGSGLENAYTPSLRLVEQEALILEASELGDLNLMVKDCLRCGKCKPVCSTHVPRANLLYSPRNKILATGLIVEAFLYEEQTRRGISLRHFKEMNDVADHCTICHKCLSPCPVNIDFGDVSITMRKILRLHGRKRFNPGTWVSMLFLNVTDPTTIRLLRKLMIEWGYRGQRLVYHIARGLKLLGKKKPAATTGKPKVGEQIVQFISKPMPANIPSRPMRALLGVEDNKVIPILRDPCKLTEQADAVFYFPGCGSERLYSQVGMATLAMLYDSGAQTVLPPGYLCCGYPQTAGGDIDKGKQISVDNQVLFHRLATTLNYMDIKTVLVSCGTCMDQLLKYQFERIFPGCRLLDIHEYLMEKGVRLEADSGMKYLYHDPCHTPMKHHNPLKVANALMDGEVILSERCCAEAGTFAVARPDISAQVRFRKQEEIEKGIEQLTGKKQTNNKEMKMLTVCPSCMQGLSRYEDDTGLEATYIVIELANKLLGEDWEKKFISSTQAGGIERVLL</sequence>
<dbReference type="Gene3D" id="3.30.465.10">
    <property type="match status" value="1"/>
</dbReference>
<dbReference type="PANTHER" id="PTHR42934">
    <property type="entry name" value="GLYCOLATE OXIDASE SUBUNIT GLCD"/>
    <property type="match status" value="1"/>
</dbReference>
<dbReference type="InterPro" id="IPR016166">
    <property type="entry name" value="FAD-bd_PCMH"/>
</dbReference>
<dbReference type="EMBL" id="UOFY01000075">
    <property type="protein sequence ID" value="VAX11757.1"/>
    <property type="molecule type" value="Genomic_DNA"/>
</dbReference>
<protein>
    <submittedName>
        <fullName evidence="4">FAD/FMN-containing dehydrogenases</fullName>
    </submittedName>
</protein>
<organism evidence="4">
    <name type="scientific">hydrothermal vent metagenome</name>
    <dbReference type="NCBI Taxonomy" id="652676"/>
    <lineage>
        <taxon>unclassified sequences</taxon>
        <taxon>metagenomes</taxon>
        <taxon>ecological metagenomes</taxon>
    </lineage>
</organism>
<proteinExistence type="predicted"/>
<dbReference type="SUPFAM" id="SSF55103">
    <property type="entry name" value="FAD-linked oxidases, C-terminal domain"/>
    <property type="match status" value="2"/>
</dbReference>
<dbReference type="InterPro" id="IPR021817">
    <property type="entry name" value="DUF3400"/>
</dbReference>
<name>A0A3B1C4C5_9ZZZZ</name>
<dbReference type="InterPro" id="IPR017896">
    <property type="entry name" value="4Fe4S_Fe-S-bd"/>
</dbReference>
<dbReference type="InterPro" id="IPR016169">
    <property type="entry name" value="FAD-bd_PCMH_sub2"/>
</dbReference>
<dbReference type="InterPro" id="IPR006094">
    <property type="entry name" value="Oxid_FAD_bind_N"/>
</dbReference>
<evidence type="ECO:0000256" key="2">
    <source>
        <dbReference type="ARBA" id="ARBA00022827"/>
    </source>
</evidence>
<dbReference type="Gene3D" id="3.30.70.2740">
    <property type="match status" value="1"/>
</dbReference>
<dbReference type="PROSITE" id="PS51387">
    <property type="entry name" value="FAD_PCMH"/>
    <property type="match status" value="1"/>
</dbReference>
<dbReference type="Pfam" id="PF02754">
    <property type="entry name" value="CCG"/>
    <property type="match status" value="2"/>
</dbReference>
<evidence type="ECO:0000313" key="4">
    <source>
        <dbReference type="EMBL" id="VAX11757.1"/>
    </source>
</evidence>
<keyword evidence="2" id="KW-0274">FAD</keyword>
<dbReference type="GO" id="GO:0071949">
    <property type="term" value="F:FAD binding"/>
    <property type="evidence" value="ECO:0007669"/>
    <property type="project" value="InterPro"/>
</dbReference>